<sequence>MNLVLALAALAPLVARCALAVHIRKDLVQIKDDAVSLIEATTTIDSSADRIRHLPGSPAASLVGARGVVYLLPEIAGCQPVKRSKADLAKSYIRLALIVDDGDCPVAAKIAQAQYDGAVGALVYNASMSAPEMSSFLGAQLAASRPTIPIVAVDRDYGETLRLEVTTLLDEAWHGDGSQYRAIFASIYDDDDDNARLGAWELTLISLVVILAVGFCASLLFHLLASRRRRLRRHQRRGSHGGGLLGGLSKRIETLPPCALDRLQLRTVSRSDIEILSQCTTPLDNILNPSRVESLSSCCNCRSTPEKHPAAPARDQTVIDCGEPPAEHGPACARGKTADDALRGCIATCIVCIDDFAAGSKMRILPCGHNYHIECIDPWLTAKSSLCPLCKYDTRSVLTDLERAYSGPRILAALHDLEDGGSEASFDASQPSSYLAESRSRLPMAGAMRQIAHLSRHIAAPVKALTAKVARACRRETATAGGDGIAMAIQTTAAPPARHAHYDIGCHSASGLGAVPVTYSVLLDDDEKPAMVEPPRPGSEAVTSTGAGAGGSSSPVPDTSSGASGAARETTDAGMGAGKQHRRNYAGSEDDEDDDVLDIGRYISRFELADAAPSEGGRPSIAE</sequence>
<dbReference type="SMART" id="SM00184">
    <property type="entry name" value="RING"/>
    <property type="match status" value="1"/>
</dbReference>
<keyword evidence="11" id="KW-0732">Signal</keyword>
<keyword evidence="5" id="KW-0862">Zinc</keyword>
<evidence type="ECO:0000259" key="12">
    <source>
        <dbReference type="PROSITE" id="PS50089"/>
    </source>
</evidence>
<comment type="subcellular location">
    <subcellularLocation>
        <location evidence="1">Membrane</location>
    </subcellularLocation>
</comment>
<dbReference type="PANTHER" id="PTHR46539:SF1">
    <property type="entry name" value="E3 UBIQUITIN-PROTEIN LIGASE ATL42"/>
    <property type="match status" value="1"/>
</dbReference>
<evidence type="ECO:0000256" key="7">
    <source>
        <dbReference type="ARBA" id="ARBA00023136"/>
    </source>
</evidence>
<evidence type="ECO:0000256" key="2">
    <source>
        <dbReference type="ARBA" id="ARBA00022692"/>
    </source>
</evidence>
<evidence type="ECO:0000256" key="10">
    <source>
        <dbReference type="SAM" id="Phobius"/>
    </source>
</evidence>
<evidence type="ECO:0000256" key="6">
    <source>
        <dbReference type="ARBA" id="ARBA00022989"/>
    </source>
</evidence>
<evidence type="ECO:0000313" key="13">
    <source>
        <dbReference type="EMBL" id="KAJ1729425.1"/>
    </source>
</evidence>
<dbReference type="CDD" id="cd16454">
    <property type="entry name" value="RING-H2_PA-TM-RING"/>
    <property type="match status" value="1"/>
</dbReference>
<dbReference type="OrthoDB" id="8062037at2759"/>
<dbReference type="InterPro" id="IPR003137">
    <property type="entry name" value="PA_domain"/>
</dbReference>
<keyword evidence="7 10" id="KW-0472">Membrane</keyword>
<evidence type="ECO:0000256" key="5">
    <source>
        <dbReference type="ARBA" id="ARBA00022833"/>
    </source>
</evidence>
<accession>A0A9W7YCV1</accession>
<dbReference type="PANTHER" id="PTHR46539">
    <property type="entry name" value="E3 UBIQUITIN-PROTEIN LIGASE ATL42"/>
    <property type="match status" value="1"/>
</dbReference>
<feature type="region of interest" description="Disordered" evidence="9">
    <location>
        <begin position="528"/>
        <end position="596"/>
    </location>
</feature>
<evidence type="ECO:0000256" key="4">
    <source>
        <dbReference type="ARBA" id="ARBA00022771"/>
    </source>
</evidence>
<keyword evidence="14" id="KW-1185">Reference proteome</keyword>
<name>A0A9W7YCV1_9FUNG</name>
<dbReference type="GO" id="GO:0016020">
    <property type="term" value="C:membrane"/>
    <property type="evidence" value="ECO:0007669"/>
    <property type="project" value="UniProtKB-SubCell"/>
</dbReference>
<keyword evidence="2 10" id="KW-0812">Transmembrane</keyword>
<dbReference type="Gene3D" id="3.30.40.10">
    <property type="entry name" value="Zinc/RING finger domain, C3HC4 (zinc finger)"/>
    <property type="match status" value="1"/>
</dbReference>
<dbReference type="Pfam" id="PF13639">
    <property type="entry name" value="zf-RING_2"/>
    <property type="match status" value="1"/>
</dbReference>
<dbReference type="InterPro" id="IPR013083">
    <property type="entry name" value="Znf_RING/FYVE/PHD"/>
</dbReference>
<feature type="chain" id="PRO_5040821055" description="RING-type domain-containing protein" evidence="11">
    <location>
        <begin position="21"/>
        <end position="623"/>
    </location>
</feature>
<evidence type="ECO:0000256" key="9">
    <source>
        <dbReference type="SAM" id="MobiDB-lite"/>
    </source>
</evidence>
<evidence type="ECO:0000313" key="14">
    <source>
        <dbReference type="Proteomes" id="UP001143981"/>
    </source>
</evidence>
<keyword evidence="3" id="KW-0479">Metal-binding</keyword>
<evidence type="ECO:0000256" key="1">
    <source>
        <dbReference type="ARBA" id="ARBA00004370"/>
    </source>
</evidence>
<feature type="signal peptide" evidence="11">
    <location>
        <begin position="1"/>
        <end position="20"/>
    </location>
</feature>
<dbReference type="SUPFAM" id="SSF57850">
    <property type="entry name" value="RING/U-box"/>
    <property type="match status" value="1"/>
</dbReference>
<dbReference type="Proteomes" id="UP001143981">
    <property type="component" value="Unassembled WGS sequence"/>
</dbReference>
<reference evidence="13" key="1">
    <citation type="submission" date="2022-07" db="EMBL/GenBank/DDBJ databases">
        <title>Phylogenomic reconstructions and comparative analyses of Kickxellomycotina fungi.</title>
        <authorList>
            <person name="Reynolds N.K."/>
            <person name="Stajich J.E."/>
            <person name="Barry K."/>
            <person name="Grigoriev I.V."/>
            <person name="Crous P."/>
            <person name="Smith M.E."/>
        </authorList>
    </citation>
    <scope>NUCLEOTIDE SEQUENCE</scope>
    <source>
        <strain evidence="13">BCRC 34381</strain>
    </source>
</reference>
<keyword evidence="6 10" id="KW-1133">Transmembrane helix</keyword>
<keyword evidence="4 8" id="KW-0863">Zinc-finger</keyword>
<dbReference type="Gene3D" id="3.50.30.30">
    <property type="match status" value="1"/>
</dbReference>
<dbReference type="InterPro" id="IPR001841">
    <property type="entry name" value="Znf_RING"/>
</dbReference>
<dbReference type="PROSITE" id="PS50089">
    <property type="entry name" value="ZF_RING_2"/>
    <property type="match status" value="1"/>
</dbReference>
<protein>
    <recommendedName>
        <fullName evidence="12">RING-type domain-containing protein</fullName>
    </recommendedName>
</protein>
<feature type="domain" description="RING-type" evidence="12">
    <location>
        <begin position="349"/>
        <end position="391"/>
    </location>
</feature>
<dbReference type="GO" id="GO:0008270">
    <property type="term" value="F:zinc ion binding"/>
    <property type="evidence" value="ECO:0007669"/>
    <property type="project" value="UniProtKB-KW"/>
</dbReference>
<evidence type="ECO:0000256" key="11">
    <source>
        <dbReference type="SAM" id="SignalP"/>
    </source>
</evidence>
<gene>
    <name evidence="13" type="ORF">LPJ61_003526</name>
</gene>
<comment type="caution">
    <text evidence="13">The sequence shown here is derived from an EMBL/GenBank/DDBJ whole genome shotgun (WGS) entry which is preliminary data.</text>
</comment>
<feature type="transmembrane region" description="Helical" evidence="10">
    <location>
        <begin position="204"/>
        <end position="225"/>
    </location>
</feature>
<organism evidence="13 14">
    <name type="scientific">Coemansia biformis</name>
    <dbReference type="NCBI Taxonomy" id="1286918"/>
    <lineage>
        <taxon>Eukaryota</taxon>
        <taxon>Fungi</taxon>
        <taxon>Fungi incertae sedis</taxon>
        <taxon>Zoopagomycota</taxon>
        <taxon>Kickxellomycotina</taxon>
        <taxon>Kickxellomycetes</taxon>
        <taxon>Kickxellales</taxon>
        <taxon>Kickxellaceae</taxon>
        <taxon>Coemansia</taxon>
    </lineage>
</organism>
<proteinExistence type="predicted"/>
<feature type="compositionally biased region" description="Low complexity" evidence="9">
    <location>
        <begin position="538"/>
        <end position="557"/>
    </location>
</feature>
<evidence type="ECO:0000256" key="3">
    <source>
        <dbReference type="ARBA" id="ARBA00022723"/>
    </source>
</evidence>
<dbReference type="Pfam" id="PF02225">
    <property type="entry name" value="PA"/>
    <property type="match status" value="1"/>
</dbReference>
<evidence type="ECO:0000256" key="8">
    <source>
        <dbReference type="PROSITE-ProRule" id="PRU00175"/>
    </source>
</evidence>
<dbReference type="AlphaFoldDB" id="A0A9W7YCV1"/>
<dbReference type="EMBL" id="JANBOI010000615">
    <property type="protein sequence ID" value="KAJ1729425.1"/>
    <property type="molecule type" value="Genomic_DNA"/>
</dbReference>